<dbReference type="RefSeq" id="WP_124985365.1">
    <property type="nucleotide sequence ID" value="NZ_CP034160.1"/>
</dbReference>
<dbReference type="Proteomes" id="UP000272316">
    <property type="component" value="Chromosome"/>
</dbReference>
<dbReference type="SUPFAM" id="SSF52540">
    <property type="entry name" value="P-loop containing nucleoside triphosphate hydrolases"/>
    <property type="match status" value="1"/>
</dbReference>
<name>A0A3G8ZA38_9FLAO</name>
<evidence type="ECO:0000313" key="2">
    <source>
        <dbReference type="EMBL" id="AZI53870.1"/>
    </source>
</evidence>
<dbReference type="AlphaFoldDB" id="A0A3G8ZA38"/>
<evidence type="ECO:0000313" key="4">
    <source>
        <dbReference type="Proteomes" id="UP000272316"/>
    </source>
</evidence>
<protein>
    <submittedName>
        <fullName evidence="2">AAA family ATPase</fullName>
    </submittedName>
</protein>
<dbReference type="EMBL" id="CP034160">
    <property type="protein sequence ID" value="AZI55711.1"/>
    <property type="molecule type" value="Genomic_DNA"/>
</dbReference>
<proteinExistence type="predicted"/>
<evidence type="ECO:0000259" key="1">
    <source>
        <dbReference type="SMART" id="SM00382"/>
    </source>
</evidence>
<gene>
    <name evidence="2" type="ORF">EIB75_00750</name>
    <name evidence="3" type="ORF">EIB75_10800</name>
</gene>
<dbReference type="KEGG" id="eva:EIB75_10800"/>
<dbReference type="KEGG" id="eva:EIB75_00750"/>
<dbReference type="InterPro" id="IPR003593">
    <property type="entry name" value="AAA+_ATPase"/>
</dbReference>
<sequence length="208" mass="23890">MKLKRALTPSNVRNKKRKIYELDGDWLKAFGKLERGSRIMIYGAPKNGKSTFTFQLARYLRKFGRIGYNSLELGDSLALENIMNEAGIKNEIIIYNRETIEQILFRMGKHKSPDILIIDSIQYFRDSEGKGMNYGKYIEFTQELANKTIIFISHSKGKNPIGLGENIQYDVDITIPVKGFRAFPTSRYGGGEPITIWEQGAKEFWGEF</sequence>
<accession>A0A3G8ZA38</accession>
<reference evidence="4" key="2">
    <citation type="submission" date="2018-11" db="EMBL/GenBank/DDBJ databases">
        <title>Proposal to divide the Flavobacteriaceae and reorganize its genera based on Amino Acid Identity values calculated from whole genome sequences.</title>
        <authorList>
            <person name="Nicholson A.C."/>
            <person name="Gulvik C.A."/>
            <person name="Whitney A.M."/>
            <person name="Sheth M."/>
            <person name="Batra D."/>
            <person name="Pryor J."/>
            <person name="Bernardet J.-F."/>
            <person name="Hugo C."/>
            <person name="Kampfer P."/>
            <person name="Newman J.D."/>
            <person name="McQuiston J.R."/>
        </authorList>
    </citation>
    <scope>NUCLEOTIDE SEQUENCE [LARGE SCALE GENOMIC DNA]</scope>
    <source>
        <strain evidence="4">H6466</strain>
    </source>
</reference>
<dbReference type="EMBL" id="CP034160">
    <property type="protein sequence ID" value="AZI53870.1"/>
    <property type="molecule type" value="Genomic_DNA"/>
</dbReference>
<feature type="domain" description="AAA+ ATPase" evidence="1">
    <location>
        <begin position="35"/>
        <end position="181"/>
    </location>
</feature>
<organism evidence="2 4">
    <name type="scientific">Epilithonimonas vandammei</name>
    <dbReference type="NCBI Taxonomy" id="2487072"/>
    <lineage>
        <taxon>Bacteria</taxon>
        <taxon>Pseudomonadati</taxon>
        <taxon>Bacteroidota</taxon>
        <taxon>Flavobacteriia</taxon>
        <taxon>Flavobacteriales</taxon>
        <taxon>Weeksellaceae</taxon>
        <taxon>Chryseobacterium group</taxon>
        <taxon>Epilithonimonas</taxon>
    </lineage>
</organism>
<evidence type="ECO:0000313" key="3">
    <source>
        <dbReference type="EMBL" id="AZI55711.1"/>
    </source>
</evidence>
<dbReference type="InterPro" id="IPR027417">
    <property type="entry name" value="P-loop_NTPase"/>
</dbReference>
<reference evidence="2" key="1">
    <citation type="submission" date="2018-11" db="EMBL/GenBank/DDBJ databases">
        <title>Proposal to divide the Flavobacteriaceae and reorganize its genera based on Amino Acid Identity values calculated from whole genome sequences.</title>
        <authorList>
            <person name="Nicholson A.C."/>
            <person name="Gulvik C.A."/>
            <person name="Whitney A.M."/>
            <person name="Humrighouse B.W."/>
            <person name="Bell M."/>
            <person name="Holmes B."/>
            <person name="Steigerwalt A."/>
            <person name="Villarma A."/>
            <person name="Sheth M."/>
            <person name="Batra D."/>
            <person name="Pryor J."/>
            <person name="Bernardet J.-F."/>
            <person name="Hugo C."/>
            <person name="Kampfer P."/>
            <person name="Newman J."/>
            <person name="Mcquiston J.R."/>
        </authorList>
    </citation>
    <scope>NUCLEOTIDE SEQUENCE [LARGE SCALE GENOMIC DNA]</scope>
    <source>
        <strain evidence="2">H6466</strain>
    </source>
</reference>
<dbReference type="SMART" id="SM00382">
    <property type="entry name" value="AAA"/>
    <property type="match status" value="1"/>
</dbReference>
<dbReference type="Gene3D" id="3.40.50.300">
    <property type="entry name" value="P-loop containing nucleotide triphosphate hydrolases"/>
    <property type="match status" value="1"/>
</dbReference>